<keyword evidence="4" id="KW-0276">Fatty acid metabolism</keyword>
<evidence type="ECO:0000256" key="2">
    <source>
        <dbReference type="ARBA" id="ARBA00022516"/>
    </source>
</evidence>
<dbReference type="NCBIfam" id="NF005589">
    <property type="entry name" value="PRK07314.1"/>
    <property type="match status" value="1"/>
</dbReference>
<dbReference type="PIRSF" id="PIRSF000447">
    <property type="entry name" value="KAS_II"/>
    <property type="match status" value="1"/>
</dbReference>
<evidence type="ECO:0000256" key="5">
    <source>
        <dbReference type="ARBA" id="ARBA00023098"/>
    </source>
</evidence>
<proteinExistence type="inferred from homology"/>
<comment type="caution">
    <text evidence="13">The sequence shown here is derived from an EMBL/GenBank/DDBJ whole genome shotgun (WGS) entry which is preliminary data.</text>
</comment>
<dbReference type="InterPro" id="IPR020841">
    <property type="entry name" value="PKS_Beta-ketoAc_synthase_dom"/>
</dbReference>
<dbReference type="PROSITE" id="PS52004">
    <property type="entry name" value="KS3_2"/>
    <property type="match status" value="1"/>
</dbReference>
<feature type="active site" description="For beta-ketoacyl synthase activity" evidence="9">
    <location>
        <position position="175"/>
    </location>
</feature>
<dbReference type="InterPro" id="IPR014031">
    <property type="entry name" value="Ketoacyl_synth_C"/>
</dbReference>
<dbReference type="Gene3D" id="3.40.47.10">
    <property type="match status" value="1"/>
</dbReference>
<dbReference type="InterPro" id="IPR000794">
    <property type="entry name" value="Beta-ketoacyl_synthase"/>
</dbReference>
<dbReference type="SUPFAM" id="SSF53901">
    <property type="entry name" value="Thiolase-like"/>
    <property type="match status" value="2"/>
</dbReference>
<evidence type="ECO:0000259" key="12">
    <source>
        <dbReference type="PROSITE" id="PS52004"/>
    </source>
</evidence>
<evidence type="ECO:0000256" key="4">
    <source>
        <dbReference type="ARBA" id="ARBA00022832"/>
    </source>
</evidence>
<dbReference type="Pfam" id="PF02801">
    <property type="entry name" value="Ketoacyl-synt_C"/>
    <property type="match status" value="1"/>
</dbReference>
<evidence type="ECO:0000256" key="8">
    <source>
        <dbReference type="PIRNR" id="PIRNR000447"/>
    </source>
</evidence>
<dbReference type="NCBIfam" id="TIGR03150">
    <property type="entry name" value="fabF"/>
    <property type="match status" value="1"/>
</dbReference>
<name>A0A812C539_ACAPH</name>
<dbReference type="InterPro" id="IPR016039">
    <property type="entry name" value="Thiolase-like"/>
</dbReference>
<accession>A0A812C539</accession>
<dbReference type="PROSITE" id="PS51257">
    <property type="entry name" value="PROKAR_LIPOPROTEIN"/>
    <property type="match status" value="1"/>
</dbReference>
<dbReference type="EMBL" id="CAHIKZ030001291">
    <property type="protein sequence ID" value="CAE1258871.1"/>
    <property type="molecule type" value="Genomic_DNA"/>
</dbReference>
<evidence type="ECO:0000256" key="11">
    <source>
        <dbReference type="SAM" id="SignalP"/>
    </source>
</evidence>
<organism evidence="13 14">
    <name type="scientific">Acanthosepion pharaonis</name>
    <name type="common">Pharaoh cuttlefish</name>
    <name type="synonym">Sepia pharaonis</name>
    <dbReference type="NCBI Taxonomy" id="158019"/>
    <lineage>
        <taxon>Eukaryota</taxon>
        <taxon>Metazoa</taxon>
        <taxon>Spiralia</taxon>
        <taxon>Lophotrochozoa</taxon>
        <taxon>Mollusca</taxon>
        <taxon>Cephalopoda</taxon>
        <taxon>Coleoidea</taxon>
        <taxon>Decapodiformes</taxon>
        <taxon>Sepiida</taxon>
        <taxon>Sepiina</taxon>
        <taxon>Sepiidae</taxon>
        <taxon>Acanthosepion</taxon>
    </lineage>
</organism>
<dbReference type="PANTHER" id="PTHR11712:SF336">
    <property type="entry name" value="3-OXOACYL-[ACYL-CARRIER-PROTEIN] SYNTHASE, MITOCHONDRIAL"/>
    <property type="match status" value="1"/>
</dbReference>
<dbReference type="SMART" id="SM00825">
    <property type="entry name" value="PKS_KS"/>
    <property type="match status" value="1"/>
</dbReference>
<protein>
    <recommendedName>
        <fullName evidence="8">3-oxoacyl-[acyl-carrier-protein] synthase</fullName>
    </recommendedName>
</protein>
<dbReference type="GO" id="GO:0006633">
    <property type="term" value="P:fatty acid biosynthetic process"/>
    <property type="evidence" value="ECO:0007669"/>
    <property type="project" value="UniProtKB-KW"/>
</dbReference>
<keyword evidence="6 8" id="KW-0275">Fatty acid biosynthesis</keyword>
<comment type="similarity">
    <text evidence="1 8 10">Belongs to the thiolase-like superfamily. Beta-ketoacyl-ACP synthases family.</text>
</comment>
<feature type="signal peptide" evidence="11">
    <location>
        <begin position="1"/>
        <end position="18"/>
    </location>
</feature>
<evidence type="ECO:0000256" key="10">
    <source>
        <dbReference type="RuleBase" id="RU003694"/>
    </source>
</evidence>
<reference evidence="13" key="1">
    <citation type="submission" date="2021-01" db="EMBL/GenBank/DDBJ databases">
        <authorList>
            <person name="Li R."/>
            <person name="Bekaert M."/>
        </authorList>
    </citation>
    <scope>NUCLEOTIDE SEQUENCE</scope>
    <source>
        <strain evidence="13">Farmed</strain>
    </source>
</reference>
<dbReference type="FunFam" id="3.40.47.10:FF:000009">
    <property type="entry name" value="3-oxoacyl-[acyl-carrier-protein] synthase 2"/>
    <property type="match status" value="1"/>
</dbReference>
<dbReference type="GO" id="GO:0005739">
    <property type="term" value="C:mitochondrion"/>
    <property type="evidence" value="ECO:0007669"/>
    <property type="project" value="TreeGrafter"/>
</dbReference>
<evidence type="ECO:0000256" key="1">
    <source>
        <dbReference type="ARBA" id="ARBA00008467"/>
    </source>
</evidence>
<dbReference type="InterPro" id="IPR014030">
    <property type="entry name" value="Ketoacyl_synth_N"/>
</dbReference>
<keyword evidence="3 8" id="KW-0808">Transferase</keyword>
<dbReference type="Pfam" id="PF00109">
    <property type="entry name" value="ketoacyl-synt"/>
    <property type="match status" value="1"/>
</dbReference>
<keyword evidence="2 8" id="KW-0444">Lipid biosynthesis</keyword>
<dbReference type="InterPro" id="IPR017568">
    <property type="entry name" value="3-oxoacyl-ACP_synth-2"/>
</dbReference>
<keyword evidence="5" id="KW-0443">Lipid metabolism</keyword>
<evidence type="ECO:0000256" key="7">
    <source>
        <dbReference type="ARBA" id="ARBA00023315"/>
    </source>
</evidence>
<evidence type="ECO:0000256" key="3">
    <source>
        <dbReference type="ARBA" id="ARBA00022679"/>
    </source>
</evidence>
<evidence type="ECO:0000313" key="13">
    <source>
        <dbReference type="EMBL" id="CAE1258871.1"/>
    </source>
</evidence>
<keyword evidence="14" id="KW-1185">Reference proteome</keyword>
<dbReference type="CDD" id="cd00834">
    <property type="entry name" value="KAS_I_II"/>
    <property type="match status" value="1"/>
</dbReference>
<dbReference type="Proteomes" id="UP000597762">
    <property type="component" value="Unassembled WGS sequence"/>
</dbReference>
<sequence>MGSRRVVVTGLGIISCLGCEVSVVWRRLIDGHCGISSLTGKEYEQIPCRIAGQIHRSTTEKGEDSAINLEKYVSLTEQRNLSLPTVYALVAAEKALNDAGWKPQSENDSLRTGVAVGQGMVDLEEIVTTGTLLRDKGYRKVNPFFVPKILINMTAGHISMKYGLNGPNHAVSTACVSGLHSVGDAFRFIKNDFADVMVAGGVDATINPLAMAGFAKIRALSTRFNTRPHEASRPFDTLRDGFVMSEGCGLMVLEEFDHAMQRGAPIYAEVLGYGMAAEANHITAPREDGYGSYHSMRLALQEAKTDPTSVSYINAHATSTPLGDAAEIKAIRRLFGSHSKELFISSTKGATGHLLGAAGSLEAIFSILALHTGTIPPTINLENPDSEFEGLNLVPKVKTKFSESSDPRIALSNSLGFGGTTASICFSSVS</sequence>
<dbReference type="AlphaFoldDB" id="A0A812C539"/>
<evidence type="ECO:0000256" key="6">
    <source>
        <dbReference type="ARBA" id="ARBA00023160"/>
    </source>
</evidence>
<feature type="domain" description="Ketosynthase family 3 (KS3)" evidence="12">
    <location>
        <begin position="3"/>
        <end position="428"/>
    </location>
</feature>
<dbReference type="OrthoDB" id="5334845at2759"/>
<keyword evidence="7 13" id="KW-0012">Acyltransferase</keyword>
<dbReference type="GO" id="GO:0004315">
    <property type="term" value="F:3-oxoacyl-[acyl-carrier-protein] synthase activity"/>
    <property type="evidence" value="ECO:0007669"/>
    <property type="project" value="TreeGrafter"/>
</dbReference>
<feature type="chain" id="PRO_5032580626" description="3-oxoacyl-[acyl-carrier-protein] synthase" evidence="11">
    <location>
        <begin position="19"/>
        <end position="430"/>
    </location>
</feature>
<dbReference type="PANTHER" id="PTHR11712">
    <property type="entry name" value="POLYKETIDE SYNTHASE-RELATED"/>
    <property type="match status" value="1"/>
</dbReference>
<gene>
    <name evidence="13" type="ORF">SPHA_31425</name>
</gene>
<evidence type="ECO:0000256" key="9">
    <source>
        <dbReference type="PIRSR" id="PIRSR000447-1"/>
    </source>
</evidence>
<keyword evidence="11" id="KW-0732">Signal</keyword>
<evidence type="ECO:0000313" key="14">
    <source>
        <dbReference type="Proteomes" id="UP000597762"/>
    </source>
</evidence>